<comment type="caution">
    <text evidence="3">The sequence shown here is derived from an EMBL/GenBank/DDBJ whole genome shotgun (WGS) entry which is preliminary data.</text>
</comment>
<reference evidence="3" key="1">
    <citation type="submission" date="2023-07" db="EMBL/GenBank/DDBJ databases">
        <title>Genomic Encyclopedia of Type Strains, Phase IV (KMG-IV): sequencing the most valuable type-strain genomes for metagenomic binning, comparative biology and taxonomic classification.</title>
        <authorList>
            <person name="Goeker M."/>
        </authorList>
    </citation>
    <scope>NUCLEOTIDE SEQUENCE</scope>
    <source>
        <strain evidence="3">DSM 24202</strain>
    </source>
</reference>
<gene>
    <name evidence="1" type="ORF">J3R75_001188</name>
    <name evidence="2" type="ORF">J3R75_002471</name>
    <name evidence="3" type="ORF">J3R75_003062</name>
</gene>
<proteinExistence type="predicted"/>
<dbReference type="EMBL" id="JAUSVL010000001">
    <property type="protein sequence ID" value="MDQ0289081.1"/>
    <property type="molecule type" value="Genomic_DNA"/>
</dbReference>
<sequence>MLKQIIASSVENFLAVKAKRVIEKFVHGHGLQPRRKFVLAAWLDKAVENACLRGVYASGWHASRRKEVRQAKAFPRPLERQQNANLPGVLVADLIKKYAVGDAADRYIPCDAAPDKIKLAFGFHLVNDQVRPGRHFWLHGQKRLLTGNNGFDVMGDLATEHVGYDASPKRQENLLAHLAVKSATTADQLKKESAVGACLFAKIHFVPLQ</sequence>
<name>A0AAE3VIE1_9BACT</name>
<accession>A0AAE3VIE1</accession>
<keyword evidence="4" id="KW-1185">Reference proteome</keyword>
<dbReference type="EMBL" id="JAUSVL010000001">
    <property type="protein sequence ID" value="MDQ0290364.1"/>
    <property type="molecule type" value="Genomic_DNA"/>
</dbReference>
<evidence type="ECO:0000313" key="1">
    <source>
        <dbReference type="EMBL" id="MDQ0289081.1"/>
    </source>
</evidence>
<protein>
    <submittedName>
        <fullName evidence="3">Uncharacterized protein</fullName>
    </submittedName>
</protein>
<dbReference type="Proteomes" id="UP001238163">
    <property type="component" value="Unassembled WGS sequence"/>
</dbReference>
<evidence type="ECO:0000313" key="3">
    <source>
        <dbReference type="EMBL" id="MDQ0290955.1"/>
    </source>
</evidence>
<dbReference type="AlphaFoldDB" id="A0AAE3VIE1"/>
<dbReference type="EMBL" id="JAUSVL010000001">
    <property type="protein sequence ID" value="MDQ0290955.1"/>
    <property type="molecule type" value="Genomic_DNA"/>
</dbReference>
<organism evidence="3 4">
    <name type="scientific">Oligosphaera ethanolica</name>
    <dbReference type="NCBI Taxonomy" id="760260"/>
    <lineage>
        <taxon>Bacteria</taxon>
        <taxon>Pseudomonadati</taxon>
        <taxon>Lentisphaerota</taxon>
        <taxon>Oligosphaeria</taxon>
        <taxon>Oligosphaerales</taxon>
        <taxon>Oligosphaeraceae</taxon>
        <taxon>Oligosphaera</taxon>
    </lineage>
</organism>
<evidence type="ECO:0000313" key="2">
    <source>
        <dbReference type="EMBL" id="MDQ0290364.1"/>
    </source>
</evidence>
<evidence type="ECO:0000313" key="4">
    <source>
        <dbReference type="Proteomes" id="UP001238163"/>
    </source>
</evidence>